<proteinExistence type="evidence at transcript level"/>
<evidence type="ECO:0000313" key="1">
    <source>
        <dbReference type="EMBL" id="JAC92147.1"/>
    </source>
</evidence>
<organism evidence="1">
    <name type="scientific">Ixodes ricinus</name>
    <name type="common">Common tick</name>
    <name type="synonym">Acarus ricinus</name>
    <dbReference type="NCBI Taxonomy" id="34613"/>
    <lineage>
        <taxon>Eukaryota</taxon>
        <taxon>Metazoa</taxon>
        <taxon>Ecdysozoa</taxon>
        <taxon>Arthropoda</taxon>
        <taxon>Chelicerata</taxon>
        <taxon>Arachnida</taxon>
        <taxon>Acari</taxon>
        <taxon>Parasitiformes</taxon>
        <taxon>Ixodida</taxon>
        <taxon>Ixodoidea</taxon>
        <taxon>Ixodidae</taxon>
        <taxon>Ixodinae</taxon>
        <taxon>Ixodes</taxon>
    </lineage>
</organism>
<reference evidence="1" key="1">
    <citation type="journal article" date="2015" name="PLoS Negl. Trop. Dis.">
        <title>Deep Sequencing Analysis of the Ixodes ricinus Haemocytome.</title>
        <authorList>
            <person name="Kotsyfakis M."/>
            <person name="Kopacek P."/>
            <person name="Franta Z."/>
            <person name="Pedra J.H."/>
            <person name="Ribeiro J.M."/>
        </authorList>
    </citation>
    <scope>NUCLEOTIDE SEQUENCE</scope>
</reference>
<dbReference type="AlphaFoldDB" id="A0A090X7M8"/>
<accession>A0A090X7M8</accession>
<protein>
    <submittedName>
        <fullName evidence="1">Putative tick transposon</fullName>
    </submittedName>
</protein>
<dbReference type="EMBL" id="GBIH01002563">
    <property type="protein sequence ID" value="JAC92147.1"/>
    <property type="molecule type" value="mRNA"/>
</dbReference>
<sequence length="150" mass="17628">LAYKTLIRPTLEYANIIWDPFTQVGINRLQRIQNKAVRFIFNAYRKASVSELSKQLGFVPVQERNRICRLRFLFQLIKGQYKINVEEYITFSTGYATRGRTPLTITPYQPRINVFKFSFFPRTIVEWNGLPYEIINQDSVSAFVSALCFE</sequence>
<name>A0A090X7M8_IXORI</name>
<feature type="non-terminal residue" evidence="1">
    <location>
        <position position="1"/>
    </location>
</feature>